<dbReference type="EMBL" id="AP021875">
    <property type="protein sequence ID" value="BBO73152.1"/>
    <property type="molecule type" value="Genomic_DNA"/>
</dbReference>
<accession>A0A5K7YTJ1</accession>
<feature type="region of interest" description="Disordered" evidence="1">
    <location>
        <begin position="1"/>
        <end position="46"/>
    </location>
</feature>
<reference evidence="2 3" key="1">
    <citation type="submission" date="2019-11" db="EMBL/GenBank/DDBJ databases">
        <title>Comparative genomics of hydrocarbon-degrading Desulfosarcina strains.</title>
        <authorList>
            <person name="Watanabe M."/>
            <person name="Kojima H."/>
            <person name="Fukui M."/>
        </authorList>
    </citation>
    <scope>NUCLEOTIDE SEQUENCE [LARGE SCALE GENOMIC DNA]</scope>
    <source>
        <strain evidence="2 3">PP31</strain>
    </source>
</reference>
<feature type="compositionally biased region" description="Basic and acidic residues" evidence="1">
    <location>
        <begin position="29"/>
        <end position="44"/>
    </location>
</feature>
<proteinExistence type="predicted"/>
<dbReference type="KEGG" id="dwd:DSCW_05690"/>
<evidence type="ECO:0000256" key="1">
    <source>
        <dbReference type="SAM" id="MobiDB-lite"/>
    </source>
</evidence>
<organism evidence="2 3">
    <name type="scientific">Desulfosarcina widdelii</name>
    <dbReference type="NCBI Taxonomy" id="947919"/>
    <lineage>
        <taxon>Bacteria</taxon>
        <taxon>Pseudomonadati</taxon>
        <taxon>Thermodesulfobacteriota</taxon>
        <taxon>Desulfobacteria</taxon>
        <taxon>Desulfobacterales</taxon>
        <taxon>Desulfosarcinaceae</taxon>
        <taxon>Desulfosarcina</taxon>
    </lineage>
</organism>
<gene>
    <name evidence="2" type="ORF">DSCW_05690</name>
</gene>
<dbReference type="Proteomes" id="UP000427769">
    <property type="component" value="Chromosome"/>
</dbReference>
<sequence>MGVCSDRFGGAQENKPHQQNPRQFLRPGEGGRKKIPTDDLRAGNEKYGNQQEYEKKFYVEISRKHGSFIIVVTVSSFFRLHD</sequence>
<dbReference type="AlphaFoldDB" id="A0A5K7YTJ1"/>
<name>A0A5K7YTJ1_9BACT</name>
<evidence type="ECO:0000313" key="3">
    <source>
        <dbReference type="Proteomes" id="UP000427769"/>
    </source>
</evidence>
<protein>
    <submittedName>
        <fullName evidence="2">Uncharacterized protein</fullName>
    </submittedName>
</protein>
<keyword evidence="3" id="KW-1185">Reference proteome</keyword>
<evidence type="ECO:0000313" key="2">
    <source>
        <dbReference type="EMBL" id="BBO73152.1"/>
    </source>
</evidence>